<evidence type="ECO:0000256" key="1">
    <source>
        <dbReference type="SAM" id="MobiDB-lite"/>
    </source>
</evidence>
<sequence>MIEKKDEVSSPSSSSADLTNPATCLAQSHQLLQLTACQVQAKLRGTFARLTEALQSREKQLLRQVEVLHSQQIALLQSQNSVPTSCITGDACRSIPQITLNLDQEEYLCESILSFGKVDVEGGNLVAIEGNVAPCSVPYRVEDYQDANEDHVCLDKPLSNHSTPQQQVVRFSFAPRLMQFNDVQHLQAEALATPVSTLVNSQVSSEPIPSANDSLIGDRRRPSQVQQWLQQIMAETETEPSIGEQEKNFGSLNQSEQLLD</sequence>
<comment type="caution">
    <text evidence="2">The sequence shown here is derived from an EMBL/GenBank/DDBJ whole genome shotgun (WGS) entry which is preliminary data.</text>
</comment>
<proteinExistence type="predicted"/>
<organism evidence="2 3">
    <name type="scientific">Coptotermes formosanus</name>
    <name type="common">Formosan subterranean termite</name>
    <dbReference type="NCBI Taxonomy" id="36987"/>
    <lineage>
        <taxon>Eukaryota</taxon>
        <taxon>Metazoa</taxon>
        <taxon>Ecdysozoa</taxon>
        <taxon>Arthropoda</taxon>
        <taxon>Hexapoda</taxon>
        <taxon>Insecta</taxon>
        <taxon>Pterygota</taxon>
        <taxon>Neoptera</taxon>
        <taxon>Polyneoptera</taxon>
        <taxon>Dictyoptera</taxon>
        <taxon>Blattodea</taxon>
        <taxon>Blattoidea</taxon>
        <taxon>Termitoidae</taxon>
        <taxon>Rhinotermitidae</taxon>
        <taxon>Coptotermes</taxon>
    </lineage>
</organism>
<dbReference type="OrthoDB" id="8176390at2759"/>
<evidence type="ECO:0000313" key="2">
    <source>
        <dbReference type="EMBL" id="GFG37761.1"/>
    </source>
</evidence>
<reference evidence="3" key="1">
    <citation type="submission" date="2020-01" db="EMBL/GenBank/DDBJ databases">
        <title>Draft genome sequence of the Termite Coptotermes fromosanus.</title>
        <authorList>
            <person name="Itakura S."/>
            <person name="Yosikawa Y."/>
            <person name="Umezawa K."/>
        </authorList>
    </citation>
    <scope>NUCLEOTIDE SEQUENCE [LARGE SCALE GENOMIC DNA]</scope>
</reference>
<name>A0A6L2PYQ3_COPFO</name>
<dbReference type="InParanoid" id="A0A6L2PYQ3"/>
<feature type="region of interest" description="Disordered" evidence="1">
    <location>
        <begin position="236"/>
        <end position="260"/>
    </location>
</feature>
<feature type="region of interest" description="Disordered" evidence="1">
    <location>
        <begin position="201"/>
        <end position="220"/>
    </location>
</feature>
<accession>A0A6L2PYQ3</accession>
<dbReference type="EMBL" id="BLKM01000721">
    <property type="protein sequence ID" value="GFG37761.1"/>
    <property type="molecule type" value="Genomic_DNA"/>
</dbReference>
<dbReference type="AlphaFoldDB" id="A0A6L2PYQ3"/>
<gene>
    <name evidence="2" type="ORF">Cfor_04673</name>
</gene>
<dbReference type="Proteomes" id="UP000502823">
    <property type="component" value="Unassembled WGS sequence"/>
</dbReference>
<evidence type="ECO:0000313" key="3">
    <source>
        <dbReference type="Proteomes" id="UP000502823"/>
    </source>
</evidence>
<feature type="compositionally biased region" description="Polar residues" evidence="1">
    <location>
        <begin position="201"/>
        <end position="213"/>
    </location>
</feature>
<feature type="compositionally biased region" description="Polar residues" evidence="1">
    <location>
        <begin position="248"/>
        <end position="260"/>
    </location>
</feature>
<protein>
    <submittedName>
        <fullName evidence="2">Uncharacterized protein</fullName>
    </submittedName>
</protein>
<keyword evidence="3" id="KW-1185">Reference proteome</keyword>